<organism evidence="8">
    <name type="scientific">Neobodo designis</name>
    <name type="common">Flagellated protozoan</name>
    <name type="synonym">Bodo designis</name>
    <dbReference type="NCBI Taxonomy" id="312471"/>
    <lineage>
        <taxon>Eukaryota</taxon>
        <taxon>Discoba</taxon>
        <taxon>Euglenozoa</taxon>
        <taxon>Kinetoplastea</taxon>
        <taxon>Metakinetoplastina</taxon>
        <taxon>Neobodonida</taxon>
        <taxon>Neobodo</taxon>
    </lineage>
</organism>
<dbReference type="GO" id="GO:0008270">
    <property type="term" value="F:zinc ion binding"/>
    <property type="evidence" value="ECO:0007669"/>
    <property type="project" value="UniProtKB-KW"/>
</dbReference>
<keyword evidence="3 5" id="KW-0863">Zinc-finger</keyword>
<evidence type="ECO:0000256" key="2">
    <source>
        <dbReference type="ARBA" id="ARBA00022723"/>
    </source>
</evidence>
<dbReference type="PROSITE" id="PS50115">
    <property type="entry name" value="ARFGAP"/>
    <property type="match status" value="1"/>
</dbReference>
<dbReference type="InterPro" id="IPR051718">
    <property type="entry name" value="ARF_GTPase-activating"/>
</dbReference>
<sequence length="256" mass="28037">MGKGDRTGGSDEVPEDWDANRATIEELCRQSPNDTCNDCGASGTRWVSVNHGVFVCIRCSGIHRSLGSHITKVKSTNLDKWTVAEIAVMRQIGNARGKELWEARFPRGQRPLKGSESDNVVRSYIVQKYEHKTFADEEWQSTLKRVYKSAGYKAGLKALKAAPASPSTAAPADFYEEAASPSDKKEKRDKSGKKDKKDKKEKKEKKEKSIYGAFGLVTVPTATHDEERSAVLAAFGIETAVDAAAPEVADDSNQVA</sequence>
<proteinExistence type="predicted"/>
<dbReference type="InterPro" id="IPR037278">
    <property type="entry name" value="ARFGAP/RecO"/>
</dbReference>
<dbReference type="GO" id="GO:0005096">
    <property type="term" value="F:GTPase activator activity"/>
    <property type="evidence" value="ECO:0007669"/>
    <property type="project" value="UniProtKB-KW"/>
</dbReference>
<dbReference type="FunFam" id="1.10.220.150:FF:000009">
    <property type="entry name" value="stromal membrane-associated protein 1 isoform X1"/>
    <property type="match status" value="1"/>
</dbReference>
<evidence type="ECO:0000256" key="5">
    <source>
        <dbReference type="PROSITE-ProRule" id="PRU00288"/>
    </source>
</evidence>
<dbReference type="Gene3D" id="1.10.220.150">
    <property type="entry name" value="Arf GTPase activating protein"/>
    <property type="match status" value="1"/>
</dbReference>
<dbReference type="SMART" id="SM00105">
    <property type="entry name" value="ArfGap"/>
    <property type="match status" value="1"/>
</dbReference>
<dbReference type="PANTHER" id="PTHR45705">
    <property type="entry name" value="FI20236P1"/>
    <property type="match status" value="1"/>
</dbReference>
<dbReference type="PANTHER" id="PTHR45705:SF1">
    <property type="entry name" value="FI20236P1"/>
    <property type="match status" value="1"/>
</dbReference>
<evidence type="ECO:0000256" key="4">
    <source>
        <dbReference type="ARBA" id="ARBA00022833"/>
    </source>
</evidence>
<gene>
    <name evidence="8" type="ORF">NDES1114_LOCUS30855</name>
</gene>
<name>A0A7S1W3Q2_NEODS</name>
<dbReference type="PRINTS" id="PR00405">
    <property type="entry name" value="REVINTRACTNG"/>
</dbReference>
<reference evidence="8" key="1">
    <citation type="submission" date="2021-01" db="EMBL/GenBank/DDBJ databases">
        <authorList>
            <person name="Corre E."/>
            <person name="Pelletier E."/>
            <person name="Niang G."/>
            <person name="Scheremetjew M."/>
            <person name="Finn R."/>
            <person name="Kale V."/>
            <person name="Holt S."/>
            <person name="Cochrane G."/>
            <person name="Meng A."/>
            <person name="Brown T."/>
            <person name="Cohen L."/>
        </authorList>
    </citation>
    <scope>NUCLEOTIDE SEQUENCE</scope>
    <source>
        <strain evidence="8">CCAP 1951/1</strain>
    </source>
</reference>
<dbReference type="EMBL" id="HBGF01046137">
    <property type="protein sequence ID" value="CAD9147194.1"/>
    <property type="molecule type" value="Transcribed_RNA"/>
</dbReference>
<evidence type="ECO:0000259" key="7">
    <source>
        <dbReference type="PROSITE" id="PS50115"/>
    </source>
</evidence>
<keyword evidence="4" id="KW-0862">Zinc</keyword>
<keyword evidence="2" id="KW-0479">Metal-binding</keyword>
<evidence type="ECO:0000256" key="1">
    <source>
        <dbReference type="ARBA" id="ARBA00022468"/>
    </source>
</evidence>
<protein>
    <recommendedName>
        <fullName evidence="7">Arf-GAP domain-containing protein</fullName>
    </recommendedName>
</protein>
<evidence type="ECO:0000256" key="6">
    <source>
        <dbReference type="SAM" id="MobiDB-lite"/>
    </source>
</evidence>
<feature type="compositionally biased region" description="Basic residues" evidence="6">
    <location>
        <begin position="190"/>
        <end position="203"/>
    </location>
</feature>
<evidence type="ECO:0000313" key="8">
    <source>
        <dbReference type="EMBL" id="CAD9147194.1"/>
    </source>
</evidence>
<feature type="region of interest" description="Disordered" evidence="6">
    <location>
        <begin position="175"/>
        <end position="207"/>
    </location>
</feature>
<dbReference type="Pfam" id="PF01412">
    <property type="entry name" value="ArfGap"/>
    <property type="match status" value="1"/>
</dbReference>
<keyword evidence="1" id="KW-0343">GTPase activation</keyword>
<feature type="domain" description="Arf-GAP" evidence="7">
    <location>
        <begin position="21"/>
        <end position="142"/>
    </location>
</feature>
<dbReference type="SUPFAM" id="SSF57863">
    <property type="entry name" value="ArfGap/RecO-like zinc finger"/>
    <property type="match status" value="1"/>
</dbReference>
<dbReference type="GO" id="GO:0005737">
    <property type="term" value="C:cytoplasm"/>
    <property type="evidence" value="ECO:0007669"/>
    <property type="project" value="TreeGrafter"/>
</dbReference>
<dbReference type="CDD" id="cd08204">
    <property type="entry name" value="ArfGap"/>
    <property type="match status" value="1"/>
</dbReference>
<evidence type="ECO:0000256" key="3">
    <source>
        <dbReference type="ARBA" id="ARBA00022771"/>
    </source>
</evidence>
<dbReference type="InterPro" id="IPR038508">
    <property type="entry name" value="ArfGAP_dom_sf"/>
</dbReference>
<dbReference type="AlphaFoldDB" id="A0A7S1W3Q2"/>
<accession>A0A7S1W3Q2</accession>
<dbReference type="InterPro" id="IPR001164">
    <property type="entry name" value="ArfGAP_dom"/>
</dbReference>